<evidence type="ECO:0000313" key="2">
    <source>
        <dbReference type="EMBL" id="SBQ86785.1"/>
    </source>
</evidence>
<gene>
    <name evidence="2" type="primary">Nfu_g_1_002267</name>
</gene>
<accession>A0A1A8HQW8</accession>
<feature type="non-terminal residue" evidence="2">
    <location>
        <position position="1"/>
    </location>
</feature>
<organism evidence="2">
    <name type="scientific">Nothobranchius kuhntae</name>
    <name type="common">Beira killifish</name>
    <dbReference type="NCBI Taxonomy" id="321403"/>
    <lineage>
        <taxon>Eukaryota</taxon>
        <taxon>Metazoa</taxon>
        <taxon>Chordata</taxon>
        <taxon>Craniata</taxon>
        <taxon>Vertebrata</taxon>
        <taxon>Euteleostomi</taxon>
        <taxon>Actinopterygii</taxon>
        <taxon>Neopterygii</taxon>
        <taxon>Teleostei</taxon>
        <taxon>Neoteleostei</taxon>
        <taxon>Acanthomorphata</taxon>
        <taxon>Ovalentaria</taxon>
        <taxon>Atherinomorphae</taxon>
        <taxon>Cyprinodontiformes</taxon>
        <taxon>Nothobranchiidae</taxon>
        <taxon>Nothobranchius</taxon>
    </lineage>
</organism>
<dbReference type="EMBL" id="HAED01000940">
    <property type="protein sequence ID" value="SBQ86785.1"/>
    <property type="molecule type" value="Transcribed_RNA"/>
</dbReference>
<sequence length="88" mass="9277">DASWTPPWGGVSGMSCRQEAPGSTQDTLERLHLQSGPGTPWGPAGGAGGGGRGEDGLELPSWDAAPMTRTRISGGRRRRRQYLCVVSK</sequence>
<protein>
    <submittedName>
        <fullName evidence="2">Uncharacterized protein</fullName>
    </submittedName>
</protein>
<evidence type="ECO:0000256" key="1">
    <source>
        <dbReference type="SAM" id="MobiDB-lite"/>
    </source>
</evidence>
<proteinExistence type="predicted"/>
<reference evidence="2" key="1">
    <citation type="submission" date="2016-05" db="EMBL/GenBank/DDBJ databases">
        <authorList>
            <person name="Lavstsen T."/>
            <person name="Jespersen J.S."/>
        </authorList>
    </citation>
    <scope>NUCLEOTIDE SEQUENCE</scope>
    <source>
        <tissue evidence="2">Brain</tissue>
    </source>
</reference>
<feature type="region of interest" description="Disordered" evidence="1">
    <location>
        <begin position="1"/>
        <end position="77"/>
    </location>
</feature>
<feature type="non-terminal residue" evidence="2">
    <location>
        <position position="88"/>
    </location>
</feature>
<dbReference type="AlphaFoldDB" id="A0A1A8HQW8"/>
<reference evidence="2" key="2">
    <citation type="submission" date="2016-06" db="EMBL/GenBank/DDBJ databases">
        <title>The genome of a short-lived fish provides insights into sex chromosome evolution and the genetic control of aging.</title>
        <authorList>
            <person name="Reichwald K."/>
            <person name="Felder M."/>
            <person name="Petzold A."/>
            <person name="Koch P."/>
            <person name="Groth M."/>
            <person name="Platzer M."/>
        </authorList>
    </citation>
    <scope>NUCLEOTIDE SEQUENCE</scope>
    <source>
        <tissue evidence="2">Brain</tissue>
    </source>
</reference>
<name>A0A1A8HQW8_NOTKU</name>